<feature type="compositionally biased region" description="Basic residues" evidence="1">
    <location>
        <begin position="148"/>
        <end position="162"/>
    </location>
</feature>
<evidence type="ECO:0000313" key="2">
    <source>
        <dbReference type="EMBL" id="GFR72037.1"/>
    </source>
</evidence>
<dbReference type="Proteomes" id="UP000762676">
    <property type="component" value="Unassembled WGS sequence"/>
</dbReference>
<feature type="compositionally biased region" description="Polar residues" evidence="1">
    <location>
        <begin position="1073"/>
        <end position="1085"/>
    </location>
</feature>
<sequence>MSLRSYDLESRRAHTFGRSTDPGGTFRRIHDDGKRENIQSLFETANASGGATYGADTEKALDGKALKKEQGEQFHTLPKRDVNWDSYERSSSSTLPLEDAPSSQVVLRSHKKSRSDASDKTKRHSGGLFGYLSKSWGKRHSSASDKSRGKHTKQRKKRRSGRRSSSSSAGDHEETRHKEMFEIKTDSENTDYPKEINELDKVLSMVVNSPGQGSPDYDLDKVTAAVVGSPVGVTDNPFHSTSATAAESAENGDVKYTKFDSTQRTLDEPNRVNKLEGDDFGHAECHSLSDNSDEIVEVFQTMSDNNVLTCAEIESKPSEEDRGAMHQLQKTRKTSRTSSSSSSSSDEFKQKMLPQTDLRPPTTAAEPAQKFQLAATVMLDPRQAVEEGTVTYFGPVFLSPRKSEDGKNIQIDVVPGRGKVLRSPTPSEEEKIGAGLTSNIPYIDAEAVRRDKEGLTATHIGTTTSSGATTHSTLPGLPYTSLCQVVAGQIQPVGKEEEGEDGGANVEKKPETCEPAIRTGVESSLVEHSVPQISSNDLGQSNAFVLERPVPKKREGPVCVSPAEKDGDVENSSSSSSSSSSSESDKEEKIDHKVKGDAHKARSVENDTPPVTGDTIGPRAGGAGISVHISPDAIQEPEVQKYVVKTPDSDQRVLDLSQAVKIPLTSVGCLQIEGVEFQNTDETLDFIDSVKAPAEEPDAHFQSEQIQQSDVIKDTLVCVQSFAPQVHATSPNIEFISEEHLKPEWNDIESTQKTEQKLEQQTPYSSDEGQQNISASGTPTQTDTKKPEVAEVHLFQDDETQSPVAESVDFSANTGVNMAVAVQTKDEFEGLLNQSTPAVEIVCKGEEAFDSNIEKASHSNSDTHNTSCSSDTSSSSTSTTDDVSYDVNLDKPEESSRDQNGIICQSALDSEKLDTEGTAEITNNHIAQDVKEETGRSDVPVVIDEQATVAGNVGKYDVNVEKEDGKEKANTSVSSSSSSSSSHEGSNKAESKSANDSPIVDVCVCRSDQTEPCKNDSWEAVEEAFDNAAELTRTNEDKSPHSSHEDVSTMKNKPHVLDNSVTSNTSTSDETHSTATSNDKSQQHISAPLAEQEVLTHVENFEHLKECIPTESFTKEEAKTDSTSQIADSLAANVQSPQEPSIEVTCEKNDKKCEERAFEERSVDGYLPEQSDKMVLEESVSPFQPLPVDLSSNAKLQINNTPSGETAVPMKSHDKEDKKNEKKRGKKEKEEKKMKPPKKRNEKIKDHNFKEQMDDSKTNEVKKQESDTQGKSDRSADTSTSTTSSGDSSSSRRKSASKLFTWPFRKHKKKDKDSDTSSPEKENVNTKNETSEEYPETSEVGEKSFHEDVKPRTSTPLITSSDAETSECPSPKAQTRSLPSESDQSSKRQSPSRKSSSSSSSSEEATPHASRTHSPAGREHDTTYDTSEGQMSHQTSVLSSLAPGAVDENVSLDGKQTKKRKSSSSSSHTNGPENVTNEDLATPLRFTSRSSVPDNGESTRQKQPKSRGKRTKKHKSRDSSTASEAHTSQLDSSIASDAHSQQLKEKTKRKPNSDKKKKKHSEEQKTEKNERRPENDKEQQKDDLPKKRRDKIEKNKSEGKEKLREKDKPKDATAKQKPSPVKEKPLKENEKLDLSKGPSVEDKASKLKRKRSKDTDQDKGLEHQANPVLKEDKIKPVKQKPIEKPARQKRHKSNKSSEEPQTTKHQHPEPAEEKQDKHSGDSSSSSSSSDEEIDKTKIREALTEPIKESAPLNEKPLRSEAIEMTSKPQPIKSPIHTEPDLEVHRPQTQSSANREAEPVRPPRTPKSQKSGKFHKLLPSLRSPSAKDADKKFDKFADGPPKFDGQYHREDDVTHDDCEDTPKTEVYTSSPRQDEPDYSEPRHFVVVAIDFGTTHSGYAFSFIRDPSSVYMMRRWAGEEPGVVNQKTLTSLLLTPEGEFHSFGYSARSNYLNLVPLEARHWLYFSTFKMELHHNSELNRDTQLVASNGVKFSALRVFAHSLNFFKSHALQQLSDQAGTELMDEDIRWVITVPAIWKPPAKQFMRQAAYEAGLASPSFPEQLLIALEPEAASIYCRRLRMHQLVPEQPIVRPLQSPRSASTEVVNQDLAVTDLTVGLNKSRSSSRANLDCPQDESIESQVQGSRYLIVDCGGGTVDITVHELDPSGHITELHRATGGPFGSIGIDTEFERLLCGIFGIEFVEHYKRKYPMGWVHLTTDFESRKRSASPFKSTSLNVSPPFTFINDFKKHKYDPEVAVKKYGDSEVEWSPQGMLRLTPAAMKRLFLPTVTHIKQAVGDVLNHPNARGLKYLFLVGGFAESPILQYEMRQEFGHLIKLLIPQEVSLAILKGAVLFGVDPSIVNVRRSRLTYGVGILNRFDPKKHPASKRVRRDGVDWCTDILDKYVETDQPVMLGNSVVRSYTPAKTGQLSIVLNVYCSHNPNVRFITDPGVTRCGTLCLTLPVLDLDVGGGEATGGHGTRQAPPPPREIQARMSFGDTEINVVAIDMVTGKLVKASIDFLGR</sequence>
<feature type="region of interest" description="Disordered" evidence="1">
    <location>
        <begin position="315"/>
        <end position="365"/>
    </location>
</feature>
<feature type="compositionally biased region" description="Basic and acidic residues" evidence="1">
    <location>
        <begin position="958"/>
        <end position="969"/>
    </location>
</feature>
<dbReference type="Gene3D" id="3.90.640.10">
    <property type="entry name" value="Actin, Chain A, domain 4"/>
    <property type="match status" value="1"/>
</dbReference>
<keyword evidence="3" id="KW-1185">Reference proteome</keyword>
<feature type="compositionally biased region" description="Basic and acidic residues" evidence="1">
    <location>
        <begin position="1311"/>
        <end position="1324"/>
    </location>
</feature>
<feature type="compositionally biased region" description="Basic and acidic residues" evidence="1">
    <location>
        <begin position="1775"/>
        <end position="1785"/>
    </location>
</feature>
<feature type="compositionally biased region" description="Polar residues" evidence="1">
    <location>
        <begin position="89"/>
        <end position="106"/>
    </location>
</feature>
<feature type="compositionally biased region" description="Basic residues" evidence="1">
    <location>
        <begin position="1546"/>
        <end position="1559"/>
    </location>
</feature>
<feature type="compositionally biased region" description="Low complexity" evidence="1">
    <location>
        <begin position="858"/>
        <end position="882"/>
    </location>
</feature>
<feature type="compositionally biased region" description="Basic and acidic residues" evidence="1">
    <location>
        <begin position="315"/>
        <end position="324"/>
    </location>
</feature>
<dbReference type="EMBL" id="BMAT01007816">
    <property type="protein sequence ID" value="GFR72037.1"/>
    <property type="molecule type" value="Genomic_DNA"/>
</dbReference>
<feature type="compositionally biased region" description="Basic and acidic residues" evidence="1">
    <location>
        <begin position="1653"/>
        <end position="1662"/>
    </location>
</feature>
<dbReference type="PANTHER" id="PTHR14187:SF46">
    <property type="entry name" value="HEAT SHOCK 70 KDA PROTEIN 12A"/>
    <property type="match status" value="1"/>
</dbReference>
<organism evidence="2 3">
    <name type="scientific">Elysia marginata</name>
    <dbReference type="NCBI Taxonomy" id="1093978"/>
    <lineage>
        <taxon>Eukaryota</taxon>
        <taxon>Metazoa</taxon>
        <taxon>Spiralia</taxon>
        <taxon>Lophotrochozoa</taxon>
        <taxon>Mollusca</taxon>
        <taxon>Gastropoda</taxon>
        <taxon>Heterobranchia</taxon>
        <taxon>Euthyneura</taxon>
        <taxon>Panpulmonata</taxon>
        <taxon>Sacoglossa</taxon>
        <taxon>Placobranchoidea</taxon>
        <taxon>Plakobranchidae</taxon>
        <taxon>Elysia</taxon>
    </lineage>
</organism>
<dbReference type="SUPFAM" id="SSF53067">
    <property type="entry name" value="Actin-like ATPase domain"/>
    <property type="match status" value="2"/>
</dbReference>
<feature type="compositionally biased region" description="Low complexity" evidence="1">
    <location>
        <begin position="1277"/>
        <end position="1289"/>
    </location>
</feature>
<gene>
    <name evidence="2" type="ORF">ElyMa_003829700</name>
</gene>
<feature type="compositionally biased region" description="Basic and acidic residues" evidence="1">
    <location>
        <begin position="888"/>
        <end position="897"/>
    </location>
</feature>
<feature type="compositionally biased region" description="Low complexity" evidence="1">
    <location>
        <begin position="1058"/>
        <end position="1068"/>
    </location>
</feature>
<feature type="compositionally biased region" description="Polar residues" evidence="1">
    <location>
        <begin position="1468"/>
        <end position="1498"/>
    </location>
</feature>
<dbReference type="PANTHER" id="PTHR14187">
    <property type="entry name" value="ALPHA KINASE/ELONGATION FACTOR 2 KINASE"/>
    <property type="match status" value="1"/>
</dbReference>
<comment type="caution">
    <text evidence="2">The sequence shown here is derived from an EMBL/GenBank/DDBJ whole genome shotgun (WGS) entry which is preliminary data.</text>
</comment>
<evidence type="ECO:0000313" key="3">
    <source>
        <dbReference type="Proteomes" id="UP000762676"/>
    </source>
</evidence>
<feature type="region of interest" description="Disordered" evidence="1">
    <location>
        <begin position="1024"/>
        <end position="1093"/>
    </location>
</feature>
<feature type="compositionally biased region" description="Polar residues" evidence="1">
    <location>
        <begin position="763"/>
        <end position="782"/>
    </location>
</feature>
<keyword evidence="2" id="KW-0346">Stress response</keyword>
<feature type="compositionally biased region" description="Polar residues" evidence="1">
    <location>
        <begin position="1121"/>
        <end position="1139"/>
    </location>
</feature>
<feature type="compositionally biased region" description="Basic and acidic residues" evidence="1">
    <location>
        <begin position="1211"/>
        <end position="1220"/>
    </location>
</feature>
<feature type="compositionally biased region" description="Polar residues" evidence="1">
    <location>
        <begin position="1190"/>
        <end position="1204"/>
    </location>
</feature>
<feature type="region of interest" description="Disordered" evidence="1">
    <location>
        <begin position="494"/>
        <end position="514"/>
    </location>
</feature>
<name>A0AAV4FF64_9GAST</name>
<accession>A0AAV4FF64</accession>
<feature type="compositionally biased region" description="Low complexity" evidence="1">
    <location>
        <begin position="1379"/>
        <end position="1403"/>
    </location>
</feature>
<feature type="compositionally biased region" description="Basic and acidic residues" evidence="1">
    <location>
        <begin position="1824"/>
        <end position="1836"/>
    </location>
</feature>
<feature type="compositionally biased region" description="Basic and acidic residues" evidence="1">
    <location>
        <begin position="1"/>
        <end position="12"/>
    </location>
</feature>
<feature type="compositionally biased region" description="Basic and acidic residues" evidence="1">
    <location>
        <begin position="170"/>
        <end position="196"/>
    </location>
</feature>
<feature type="region of interest" description="Disordered" evidence="1">
    <location>
        <begin position="244"/>
        <end position="271"/>
    </location>
</feature>
<feature type="compositionally biased region" description="Basic and acidic residues" evidence="1">
    <location>
        <begin position="1695"/>
        <end position="1720"/>
    </location>
</feature>
<feature type="compositionally biased region" description="Low complexity" evidence="1">
    <location>
        <begin position="572"/>
        <end position="582"/>
    </location>
</feature>
<feature type="compositionally biased region" description="Low complexity" evidence="1">
    <location>
        <begin position="972"/>
        <end position="982"/>
    </location>
</feature>
<dbReference type="InterPro" id="IPR043129">
    <property type="entry name" value="ATPase_NBD"/>
</dbReference>
<feature type="region of interest" description="Disordered" evidence="1">
    <location>
        <begin position="855"/>
        <end position="901"/>
    </location>
</feature>
<feature type="region of interest" description="Disordered" evidence="1">
    <location>
        <begin position="1112"/>
        <end position="1147"/>
    </location>
</feature>
<dbReference type="Gene3D" id="3.30.420.40">
    <property type="match status" value="2"/>
</dbReference>
<proteinExistence type="predicted"/>
<evidence type="ECO:0000256" key="1">
    <source>
        <dbReference type="SAM" id="MobiDB-lite"/>
    </source>
</evidence>
<feature type="compositionally biased region" description="Basic and acidic residues" evidence="1">
    <location>
        <begin position="1844"/>
        <end position="1862"/>
    </location>
</feature>
<feature type="region of interest" description="Disordered" evidence="1">
    <location>
        <begin position="547"/>
        <end position="626"/>
    </location>
</feature>
<reference evidence="2 3" key="1">
    <citation type="journal article" date="2021" name="Elife">
        <title>Chloroplast acquisition without the gene transfer in kleptoplastic sea slugs, Plakobranchus ocellatus.</title>
        <authorList>
            <person name="Maeda T."/>
            <person name="Takahashi S."/>
            <person name="Yoshida T."/>
            <person name="Shimamura S."/>
            <person name="Takaki Y."/>
            <person name="Nagai Y."/>
            <person name="Toyoda A."/>
            <person name="Suzuki Y."/>
            <person name="Arimoto A."/>
            <person name="Ishii H."/>
            <person name="Satoh N."/>
            <person name="Nishiyama T."/>
            <person name="Hasebe M."/>
            <person name="Maruyama T."/>
            <person name="Minagawa J."/>
            <person name="Obokata J."/>
            <person name="Shigenobu S."/>
        </authorList>
    </citation>
    <scope>NUCLEOTIDE SEQUENCE [LARGE SCALE GENOMIC DNA]</scope>
</reference>
<feature type="compositionally biased region" description="Polar residues" evidence="1">
    <location>
        <begin position="1352"/>
        <end position="1363"/>
    </location>
</feature>
<feature type="compositionally biased region" description="Basic and acidic residues" evidence="1">
    <location>
        <begin position="1033"/>
        <end position="1048"/>
    </location>
</feature>
<feature type="compositionally biased region" description="Low complexity" evidence="1">
    <location>
        <begin position="336"/>
        <end position="345"/>
    </location>
</feature>
<feature type="compositionally biased region" description="Basic and acidic residues" evidence="1">
    <location>
        <begin position="1669"/>
        <end position="1686"/>
    </location>
</feature>
<feature type="compositionally biased region" description="Polar residues" evidence="1">
    <location>
        <begin position="1424"/>
        <end position="1439"/>
    </location>
</feature>
<feature type="compositionally biased region" description="Basic and acidic residues" evidence="1">
    <location>
        <begin position="1340"/>
        <end position="1351"/>
    </location>
</feature>
<protein>
    <submittedName>
        <fullName evidence="2">Heat shock 70 kDa protein 12A</fullName>
    </submittedName>
</protein>
<feature type="region of interest" description="Disordered" evidence="1">
    <location>
        <begin position="69"/>
        <end position="196"/>
    </location>
</feature>
<feature type="compositionally biased region" description="Basic and acidic residues" evidence="1">
    <location>
        <begin position="1734"/>
        <end position="1747"/>
    </location>
</feature>
<feature type="region of interest" description="Disordered" evidence="1">
    <location>
        <begin position="751"/>
        <end position="785"/>
    </location>
</feature>
<feature type="region of interest" description="Disordered" evidence="1">
    <location>
        <begin position="1"/>
        <end position="30"/>
    </location>
</feature>
<feature type="compositionally biased region" description="Polar residues" evidence="1">
    <location>
        <begin position="1519"/>
        <end position="1541"/>
    </location>
</feature>
<feature type="region of interest" description="Disordered" evidence="1">
    <location>
        <begin position="1184"/>
        <end position="1878"/>
    </location>
</feature>
<feature type="region of interest" description="Disordered" evidence="1">
    <location>
        <begin position="913"/>
        <end position="999"/>
    </location>
</feature>
<feature type="compositionally biased region" description="Basic and acidic residues" evidence="1">
    <location>
        <begin position="69"/>
        <end position="88"/>
    </location>
</feature>
<feature type="compositionally biased region" description="Basic and acidic residues" evidence="1">
    <location>
        <begin position="1243"/>
        <end position="1276"/>
    </location>
</feature>
<feature type="compositionally biased region" description="Basic and acidic residues" evidence="1">
    <location>
        <begin position="1560"/>
        <end position="1645"/>
    </location>
</feature>
<feature type="compositionally biased region" description="Basic and acidic residues" evidence="1">
    <location>
        <begin position="583"/>
        <end position="605"/>
    </location>
</feature>
<feature type="compositionally biased region" description="Basic residues" evidence="1">
    <location>
        <begin position="1502"/>
        <end position="1516"/>
    </location>
</feature>